<reference evidence="1" key="1">
    <citation type="journal article" date="2014" name="Int. J. Syst. Evol. Microbiol.">
        <title>Complete genome sequence of Corynebacterium casei LMG S-19264T (=DSM 44701T), isolated from a smear-ripened cheese.</title>
        <authorList>
            <consortium name="US DOE Joint Genome Institute (JGI-PGF)"/>
            <person name="Walter F."/>
            <person name="Albersmeier A."/>
            <person name="Kalinowski J."/>
            <person name="Ruckert C."/>
        </authorList>
    </citation>
    <scope>NUCLEOTIDE SEQUENCE</scope>
    <source>
        <strain evidence="1">CGMCC 1.12360</strain>
    </source>
</reference>
<keyword evidence="2" id="KW-1185">Reference proteome</keyword>
<dbReference type="InterPro" id="IPR003772">
    <property type="entry name" value="YceD"/>
</dbReference>
<evidence type="ECO:0008006" key="3">
    <source>
        <dbReference type="Google" id="ProtNLM"/>
    </source>
</evidence>
<dbReference type="EMBL" id="BMEV01000015">
    <property type="protein sequence ID" value="GGH73347.1"/>
    <property type="molecule type" value="Genomic_DNA"/>
</dbReference>
<comment type="caution">
    <text evidence="1">The sequence shown here is derived from an EMBL/GenBank/DDBJ whole genome shotgun (WGS) entry which is preliminary data.</text>
</comment>
<evidence type="ECO:0000313" key="1">
    <source>
        <dbReference type="EMBL" id="GGH73347.1"/>
    </source>
</evidence>
<accession>A0A8J2ZS16</accession>
<dbReference type="AlphaFoldDB" id="A0A8J2ZS16"/>
<protein>
    <recommendedName>
        <fullName evidence="3">DUF177 domain-containing protein</fullName>
    </recommendedName>
</protein>
<dbReference type="RefSeq" id="WP_188391394.1">
    <property type="nucleotide sequence ID" value="NZ_BMEV01000015.1"/>
</dbReference>
<name>A0A8J2ZS16_9BACI</name>
<dbReference type="Proteomes" id="UP000602050">
    <property type="component" value="Unassembled WGS sequence"/>
</dbReference>
<dbReference type="Pfam" id="PF02620">
    <property type="entry name" value="YceD"/>
    <property type="match status" value="1"/>
</dbReference>
<organism evidence="1 2">
    <name type="scientific">Compostibacillus humi</name>
    <dbReference type="NCBI Taxonomy" id="1245525"/>
    <lineage>
        <taxon>Bacteria</taxon>
        <taxon>Bacillati</taxon>
        <taxon>Bacillota</taxon>
        <taxon>Bacilli</taxon>
        <taxon>Bacillales</taxon>
        <taxon>Bacillaceae</taxon>
        <taxon>Compostibacillus</taxon>
    </lineage>
</organism>
<gene>
    <name evidence="1" type="ORF">GCM10010978_11140</name>
</gene>
<proteinExistence type="predicted"/>
<evidence type="ECO:0000313" key="2">
    <source>
        <dbReference type="Proteomes" id="UP000602050"/>
    </source>
</evidence>
<sequence length="174" mass="19975">MKFTLSQIRKKAHTGPYEFDDYVDISDIVHMNNDVQHIKPVRVAGNCTIQGEQFYFRFTIEGEATLPDARTLEEVVYPFRMEATEIFSSSAKLDSDDEQEEIHPVDGEVIDLTPYIKENVLLGLPYRVYAEEGTGNVLTSGEGWNFISEEEKEKTVDPRLQILETLLEKKPEEK</sequence>
<reference evidence="1" key="2">
    <citation type="submission" date="2020-09" db="EMBL/GenBank/DDBJ databases">
        <authorList>
            <person name="Sun Q."/>
            <person name="Zhou Y."/>
        </authorList>
    </citation>
    <scope>NUCLEOTIDE SEQUENCE</scope>
    <source>
        <strain evidence="1">CGMCC 1.12360</strain>
    </source>
</reference>